<reference evidence="2 3" key="1">
    <citation type="submission" date="2020-07" db="EMBL/GenBank/DDBJ databases">
        <title>Draft genome sequence of violacein-producing bacteria and related species.</title>
        <authorList>
            <person name="Wilson H.S."/>
            <person name="De Leon M.E."/>
        </authorList>
    </citation>
    <scope>NUCLEOTIDE SEQUENCE [LARGE SCALE GENOMIC DNA]</scope>
    <source>
        <strain evidence="2 3">HSC-21Su07</strain>
    </source>
</reference>
<comment type="caution">
    <text evidence="2">The sequence shown here is derived from an EMBL/GenBank/DDBJ whole genome shotgun (WGS) entry which is preliminary data.</text>
</comment>
<dbReference type="InterPro" id="IPR006175">
    <property type="entry name" value="YjgF/YER057c/UK114"/>
</dbReference>
<gene>
    <name evidence="2" type="ORF">H2Z84_05440</name>
</gene>
<proteinExistence type="predicted"/>
<sequence>MQFYSSDSTAPLPAATHVLGASLLGQGGSSTQPWPVLQVLTPLLAGPAQALQEYWHSSQTVRHGQFHDVRFGSDGHLLYGVISLDEARFADNSGCALQNAAEQAYRQLFSLLEAEGCRHLWRVWNYIPRINAVEHGMERYRQFNIGRHQAFADFDRPVDSSPAACALGVADGPLAIAFLAARQATQAIENPRQVSAFAYPQQYGPRSPTFSRAALASNGDHSILFISGTASIVGHRTVHPGDVIAQTRETIANIAVLLEQANHQQQGQPYTLAALDYRVYIRHTADYPAVQQTLAQLIGPAMRVVFVQADICRADLLVEIEAQAFAAR</sequence>
<feature type="domain" description="Chorismatase FkbO/Hyg5-like N-terminal" evidence="1">
    <location>
        <begin position="53"/>
        <end position="180"/>
    </location>
</feature>
<protein>
    <recommendedName>
        <fullName evidence="1">Chorismatase FkbO/Hyg5-like N-terminal domain-containing protein</fullName>
    </recommendedName>
</protein>
<dbReference type="Gene3D" id="3.30.1330.40">
    <property type="entry name" value="RutC-like"/>
    <property type="match status" value="1"/>
</dbReference>
<evidence type="ECO:0000313" key="3">
    <source>
        <dbReference type="Proteomes" id="UP000545606"/>
    </source>
</evidence>
<dbReference type="InterPro" id="IPR049368">
    <property type="entry name" value="FkbO_Hyg5-like_N"/>
</dbReference>
<dbReference type="CDD" id="cd06153">
    <property type="entry name" value="YjgF_YER057c_UK114_like_5"/>
    <property type="match status" value="1"/>
</dbReference>
<dbReference type="Proteomes" id="UP000545606">
    <property type="component" value="Unassembled WGS sequence"/>
</dbReference>
<evidence type="ECO:0000259" key="1">
    <source>
        <dbReference type="Pfam" id="PF21168"/>
    </source>
</evidence>
<organism evidence="2 3">
    <name type="scientific">Aquitalea aquatica</name>
    <dbReference type="NCBI Taxonomy" id="3044273"/>
    <lineage>
        <taxon>Bacteria</taxon>
        <taxon>Pseudomonadati</taxon>
        <taxon>Pseudomonadota</taxon>
        <taxon>Betaproteobacteria</taxon>
        <taxon>Neisseriales</taxon>
        <taxon>Chromobacteriaceae</taxon>
        <taxon>Aquitalea</taxon>
    </lineage>
</organism>
<name>A0A838Y9V6_9NEIS</name>
<dbReference type="Pfam" id="PF01042">
    <property type="entry name" value="Ribonuc_L-PSP"/>
    <property type="match status" value="1"/>
</dbReference>
<accession>A0A838Y9V6</accession>
<dbReference type="SUPFAM" id="SSF55298">
    <property type="entry name" value="YjgF-like"/>
    <property type="match status" value="1"/>
</dbReference>
<dbReference type="EMBL" id="JACERN010000018">
    <property type="protein sequence ID" value="MBA4707825.1"/>
    <property type="molecule type" value="Genomic_DNA"/>
</dbReference>
<keyword evidence="3" id="KW-1185">Reference proteome</keyword>
<dbReference type="AlphaFoldDB" id="A0A838Y9V6"/>
<evidence type="ECO:0000313" key="2">
    <source>
        <dbReference type="EMBL" id="MBA4707825.1"/>
    </source>
</evidence>
<dbReference type="Pfam" id="PF21168">
    <property type="entry name" value="FkbO_Hyg5-like_N"/>
    <property type="match status" value="1"/>
</dbReference>
<dbReference type="InterPro" id="IPR035959">
    <property type="entry name" value="RutC-like_sf"/>
</dbReference>